<protein>
    <submittedName>
        <fullName evidence="1">Uncharacterized protein</fullName>
    </submittedName>
</protein>
<proteinExistence type="predicted"/>
<gene>
    <name evidence="1" type="ORF">K4L44_06640</name>
</gene>
<evidence type="ECO:0000313" key="1">
    <source>
        <dbReference type="EMBL" id="QZE15504.1"/>
    </source>
</evidence>
<dbReference type="EMBL" id="CP081303">
    <property type="protein sequence ID" value="QZE15504.1"/>
    <property type="molecule type" value="Genomic_DNA"/>
</dbReference>
<reference evidence="1" key="1">
    <citation type="submission" date="2021-08" db="EMBL/GenBank/DDBJ databases">
        <title>Novel anaerobic bacterium isolated from sea squirt in East Sea, Republic of Korea.</title>
        <authorList>
            <person name="Nguyen T.H."/>
            <person name="Li Z."/>
            <person name="Lee Y.-J."/>
            <person name="Ko J."/>
            <person name="Kim S.-G."/>
        </authorList>
    </citation>
    <scope>NUCLEOTIDE SEQUENCE</scope>
    <source>
        <strain evidence="1">KCTC 25031</strain>
    </source>
</reference>
<accession>A0AC61NRA7</accession>
<organism evidence="1 2">
    <name type="scientific">Halosquirtibacter laminarini</name>
    <dbReference type="NCBI Taxonomy" id="3374600"/>
    <lineage>
        <taxon>Bacteria</taxon>
        <taxon>Pseudomonadati</taxon>
        <taxon>Bacteroidota</taxon>
        <taxon>Bacteroidia</taxon>
        <taxon>Marinilabiliales</taxon>
        <taxon>Prolixibacteraceae</taxon>
        <taxon>Halosquirtibacter</taxon>
    </lineage>
</organism>
<keyword evidence="2" id="KW-1185">Reference proteome</keyword>
<sequence length="170" mass="19154">MKRFTTLSLMLLFIITLFSSCTQRLLDFTMISSKNIDLTHGADFQRGPKRVDGADKIHYIICFPTGVVNIKEALDRAIESTPGCVALLDGVIYCKYWYIPLIYGQYKAIVEGTPLIDPQIKQTSSVQDNYRILSFDKKGKLTESRSVDAETFAGLTHKMIPMKVGDHVKN</sequence>
<dbReference type="Proteomes" id="UP000826212">
    <property type="component" value="Chromosome"/>
</dbReference>
<evidence type="ECO:0000313" key="2">
    <source>
        <dbReference type="Proteomes" id="UP000826212"/>
    </source>
</evidence>
<name>A0AC61NRA7_9BACT</name>